<keyword evidence="3" id="KW-1185">Reference proteome</keyword>
<accession>A0A543FUW7</accession>
<dbReference type="RefSeq" id="WP_142104421.1">
    <property type="nucleotide sequence ID" value="NZ_VFPH01000002.1"/>
</dbReference>
<dbReference type="Pfam" id="PF13115">
    <property type="entry name" value="YtkA"/>
    <property type="match status" value="1"/>
</dbReference>
<name>A0A543FUW7_9PSEU</name>
<evidence type="ECO:0000313" key="3">
    <source>
        <dbReference type="Proteomes" id="UP000319818"/>
    </source>
</evidence>
<organism evidence="2 3">
    <name type="scientific">Pseudonocardia cypriaca</name>
    <dbReference type="NCBI Taxonomy" id="882449"/>
    <lineage>
        <taxon>Bacteria</taxon>
        <taxon>Bacillati</taxon>
        <taxon>Actinomycetota</taxon>
        <taxon>Actinomycetes</taxon>
        <taxon>Pseudonocardiales</taxon>
        <taxon>Pseudonocardiaceae</taxon>
        <taxon>Pseudonocardia</taxon>
    </lineage>
</organism>
<comment type="caution">
    <text evidence="2">The sequence shown here is derived from an EMBL/GenBank/DDBJ whole genome shotgun (WGS) entry which is preliminary data.</text>
</comment>
<evidence type="ECO:0000313" key="2">
    <source>
        <dbReference type="EMBL" id="TQM37631.1"/>
    </source>
</evidence>
<evidence type="ECO:0000259" key="1">
    <source>
        <dbReference type="Pfam" id="PF13115"/>
    </source>
</evidence>
<dbReference type="OrthoDB" id="3695826at2"/>
<proteinExistence type="predicted"/>
<dbReference type="AlphaFoldDB" id="A0A543FUW7"/>
<dbReference type="Proteomes" id="UP000319818">
    <property type="component" value="Unassembled WGS sequence"/>
</dbReference>
<dbReference type="EMBL" id="VFPH01000002">
    <property type="protein sequence ID" value="TQM37631.1"/>
    <property type="molecule type" value="Genomic_DNA"/>
</dbReference>
<protein>
    <recommendedName>
        <fullName evidence="1">YtkA-like domain-containing protein</fullName>
    </recommendedName>
</protein>
<dbReference type="InterPro" id="IPR032693">
    <property type="entry name" value="YtkA-like_dom"/>
</dbReference>
<reference evidence="2 3" key="1">
    <citation type="submission" date="2019-06" db="EMBL/GenBank/DDBJ databases">
        <title>Sequencing the genomes of 1000 actinobacteria strains.</title>
        <authorList>
            <person name="Klenk H.-P."/>
        </authorList>
    </citation>
    <scope>NUCLEOTIDE SEQUENCE [LARGE SCALE GENOMIC DNA]</scope>
    <source>
        <strain evidence="2 3">DSM 45511</strain>
    </source>
</reference>
<feature type="domain" description="YtkA-like" evidence="1">
    <location>
        <begin position="61"/>
        <end position="111"/>
    </location>
</feature>
<gene>
    <name evidence="2" type="ORF">FB388_4848</name>
</gene>
<sequence length="135" mass="13823">MTVRGRWAVAISALAAVAALALLFWPRPLEPVDVAGQAGAHQVRLVVGSPSVGARDVTVDVTGAVERVVVAPTMAEMGHAVAPVTAAPAAPGRYRAAGVEFFMAGRWDVAVTVHGPGGTEDVVLPVLIAPRGRES</sequence>